<name>A0A4Q2CZP4_9AGAR</name>
<proteinExistence type="predicted"/>
<reference evidence="1 2" key="1">
    <citation type="submission" date="2019-01" db="EMBL/GenBank/DDBJ databases">
        <title>Draft genome sequence of Psathyrella aberdarensis IHI B618.</title>
        <authorList>
            <person name="Buettner E."/>
            <person name="Kellner H."/>
        </authorList>
    </citation>
    <scope>NUCLEOTIDE SEQUENCE [LARGE SCALE GENOMIC DNA]</scope>
    <source>
        <strain evidence="1 2">IHI B618</strain>
    </source>
</reference>
<evidence type="ECO:0000313" key="2">
    <source>
        <dbReference type="Proteomes" id="UP000290288"/>
    </source>
</evidence>
<protein>
    <submittedName>
        <fullName evidence="1">Uncharacterized protein</fullName>
    </submittedName>
</protein>
<dbReference type="AlphaFoldDB" id="A0A4Q2CZP4"/>
<organism evidence="1 2">
    <name type="scientific">Candolleomyces aberdarensis</name>
    <dbReference type="NCBI Taxonomy" id="2316362"/>
    <lineage>
        <taxon>Eukaryota</taxon>
        <taxon>Fungi</taxon>
        <taxon>Dikarya</taxon>
        <taxon>Basidiomycota</taxon>
        <taxon>Agaricomycotina</taxon>
        <taxon>Agaricomycetes</taxon>
        <taxon>Agaricomycetidae</taxon>
        <taxon>Agaricales</taxon>
        <taxon>Agaricineae</taxon>
        <taxon>Psathyrellaceae</taxon>
        <taxon>Candolleomyces</taxon>
    </lineage>
</organism>
<accession>A0A4Q2CZP4</accession>
<sequence>MSEKAPSKHYMTQEKLQKLASALDEVNWKFLDYLYHMSNHKMKGSHENWYAQVMAAFLQGQTTHTPIEIINLW</sequence>
<evidence type="ECO:0000313" key="1">
    <source>
        <dbReference type="EMBL" id="RXW11892.1"/>
    </source>
</evidence>
<dbReference type="STRING" id="2316362.A0A4Q2CZP4"/>
<gene>
    <name evidence="1" type="ORF">EST38_g13963</name>
</gene>
<comment type="caution">
    <text evidence="1">The sequence shown here is derived from an EMBL/GenBank/DDBJ whole genome shotgun (WGS) entry which is preliminary data.</text>
</comment>
<keyword evidence="2" id="KW-1185">Reference proteome</keyword>
<dbReference type="EMBL" id="SDEE01001533">
    <property type="protein sequence ID" value="RXW11892.1"/>
    <property type="molecule type" value="Genomic_DNA"/>
</dbReference>
<dbReference type="Proteomes" id="UP000290288">
    <property type="component" value="Unassembled WGS sequence"/>
</dbReference>